<feature type="chain" id="PRO_5007293885" evidence="1">
    <location>
        <begin position="17"/>
        <end position="123"/>
    </location>
</feature>
<name>A0A137NQ14_CONC2</name>
<organism evidence="2 3">
    <name type="scientific">Conidiobolus coronatus (strain ATCC 28846 / CBS 209.66 / NRRL 28638)</name>
    <name type="common">Delacroixia coronata</name>
    <dbReference type="NCBI Taxonomy" id="796925"/>
    <lineage>
        <taxon>Eukaryota</taxon>
        <taxon>Fungi</taxon>
        <taxon>Fungi incertae sedis</taxon>
        <taxon>Zoopagomycota</taxon>
        <taxon>Entomophthoromycotina</taxon>
        <taxon>Entomophthoromycetes</taxon>
        <taxon>Entomophthorales</taxon>
        <taxon>Ancylistaceae</taxon>
        <taxon>Conidiobolus</taxon>
    </lineage>
</organism>
<dbReference type="EMBL" id="KQ965130">
    <property type="protein sequence ID" value="KXN64839.1"/>
    <property type="molecule type" value="Genomic_DNA"/>
</dbReference>
<evidence type="ECO:0000256" key="1">
    <source>
        <dbReference type="SAM" id="SignalP"/>
    </source>
</evidence>
<accession>A0A137NQ14</accession>
<evidence type="ECO:0000313" key="3">
    <source>
        <dbReference type="Proteomes" id="UP000070444"/>
    </source>
</evidence>
<keyword evidence="3" id="KW-1185">Reference proteome</keyword>
<keyword evidence="1" id="KW-0732">Signal</keyword>
<evidence type="ECO:0000313" key="2">
    <source>
        <dbReference type="EMBL" id="KXN64839.1"/>
    </source>
</evidence>
<dbReference type="Gene3D" id="2.60.20.10">
    <property type="entry name" value="Crystallins"/>
    <property type="match status" value="1"/>
</dbReference>
<gene>
    <name evidence="2" type="ORF">CONCODRAFT_13833</name>
</gene>
<dbReference type="AlphaFoldDB" id="A0A137NQ14"/>
<dbReference type="OrthoDB" id="88514at2759"/>
<feature type="signal peptide" evidence="1">
    <location>
        <begin position="1"/>
        <end position="16"/>
    </location>
</feature>
<sequence>MKNILFLTALITSSSASSLQRRRQGDDLYLYEHIVYGGKVWKYTPSIFCTTLQGDARNQASSAQWKVKNPTNFRVQFFVGDNCSGRMKEWQGTQKLEDQPSNFVMDGINDAVNSFRLVQQDSP</sequence>
<dbReference type="Proteomes" id="UP000070444">
    <property type="component" value="Unassembled WGS sequence"/>
</dbReference>
<proteinExistence type="predicted"/>
<protein>
    <submittedName>
        <fullName evidence="2">Uncharacterized protein</fullName>
    </submittedName>
</protein>
<reference evidence="2 3" key="1">
    <citation type="journal article" date="2015" name="Genome Biol. Evol.">
        <title>Phylogenomic analyses indicate that early fungi evolved digesting cell walls of algal ancestors of land plants.</title>
        <authorList>
            <person name="Chang Y."/>
            <person name="Wang S."/>
            <person name="Sekimoto S."/>
            <person name="Aerts A.L."/>
            <person name="Choi C."/>
            <person name="Clum A."/>
            <person name="LaButti K.M."/>
            <person name="Lindquist E.A."/>
            <person name="Yee Ngan C."/>
            <person name="Ohm R.A."/>
            <person name="Salamov A.A."/>
            <person name="Grigoriev I.V."/>
            <person name="Spatafora J.W."/>
            <person name="Berbee M.L."/>
        </authorList>
    </citation>
    <scope>NUCLEOTIDE SEQUENCE [LARGE SCALE GENOMIC DNA]</scope>
    <source>
        <strain evidence="2 3">NRRL 28638</strain>
    </source>
</reference>